<evidence type="ECO:0000313" key="3">
    <source>
        <dbReference type="Proteomes" id="UP000249341"/>
    </source>
</evidence>
<sequence>MTTVLMPLDPSVSPAQAARVLSIRADLLPPEIRDGRRARRTRGFVLVSLTVVLALLGGWYWLAVQDLDAARTENNDAFAQLTDAQRAQQKDPEVQGLIKVENGTTLLANELKAALANDLSWANMLDLIRDRADDVDVTVGEITGSLDSANSDTSVAGEVGSLTVTGSAKNKKVVAAYVDALSDLEDVSNPFVSSIAGNNGKVSFSITVTITEDALCGRLVDSDHVCPSGGK</sequence>
<gene>
    <name evidence="2" type="ORF">B0I29_103255</name>
</gene>
<reference evidence="2 3" key="1">
    <citation type="submission" date="2018-06" db="EMBL/GenBank/DDBJ databases">
        <title>Genomic Encyclopedia of Type Strains, Phase III (KMG-III): the genomes of soil and plant-associated and newly described type strains.</title>
        <authorList>
            <person name="Whitman W."/>
        </authorList>
    </citation>
    <scope>NUCLEOTIDE SEQUENCE [LARGE SCALE GENOMIC DNA]</scope>
    <source>
        <strain evidence="2 3">CGMCC 4.7090</strain>
    </source>
</reference>
<keyword evidence="3" id="KW-1185">Reference proteome</keyword>
<evidence type="ECO:0000256" key="1">
    <source>
        <dbReference type="SAM" id="Phobius"/>
    </source>
</evidence>
<dbReference type="OrthoDB" id="3292822at2"/>
<organism evidence="2 3">
    <name type="scientific">Actinoplanes lutulentus</name>
    <dbReference type="NCBI Taxonomy" id="1287878"/>
    <lineage>
        <taxon>Bacteria</taxon>
        <taxon>Bacillati</taxon>
        <taxon>Actinomycetota</taxon>
        <taxon>Actinomycetes</taxon>
        <taxon>Micromonosporales</taxon>
        <taxon>Micromonosporaceae</taxon>
        <taxon>Actinoplanes</taxon>
    </lineage>
</organism>
<keyword evidence="1" id="KW-0812">Transmembrane</keyword>
<protein>
    <submittedName>
        <fullName evidence="2">Fimbrial assembly protein PilN</fullName>
    </submittedName>
</protein>
<name>A0A327ZFY5_9ACTN</name>
<dbReference type="EMBL" id="QLMJ01000003">
    <property type="protein sequence ID" value="RAK40225.1"/>
    <property type="molecule type" value="Genomic_DNA"/>
</dbReference>
<comment type="caution">
    <text evidence="2">The sequence shown here is derived from an EMBL/GenBank/DDBJ whole genome shotgun (WGS) entry which is preliminary data.</text>
</comment>
<proteinExistence type="predicted"/>
<accession>A0A327ZFY5</accession>
<keyword evidence="1" id="KW-0472">Membrane</keyword>
<dbReference type="Proteomes" id="UP000249341">
    <property type="component" value="Unassembled WGS sequence"/>
</dbReference>
<dbReference type="AlphaFoldDB" id="A0A327ZFY5"/>
<evidence type="ECO:0000313" key="2">
    <source>
        <dbReference type="EMBL" id="RAK40225.1"/>
    </source>
</evidence>
<feature type="transmembrane region" description="Helical" evidence="1">
    <location>
        <begin position="43"/>
        <end position="62"/>
    </location>
</feature>
<keyword evidence="1" id="KW-1133">Transmembrane helix</keyword>
<dbReference type="RefSeq" id="WP_111648284.1">
    <property type="nucleotide sequence ID" value="NZ_JACHWI010000009.1"/>
</dbReference>